<dbReference type="SUPFAM" id="SSF56784">
    <property type="entry name" value="HAD-like"/>
    <property type="match status" value="1"/>
</dbReference>
<dbReference type="SFLD" id="SFLDS00003">
    <property type="entry name" value="Haloacid_Dehalogenase"/>
    <property type="match status" value="1"/>
</dbReference>
<dbReference type="PANTHER" id="PTHR46193">
    <property type="entry name" value="6-PHOSPHOGLUCONATE PHOSPHATASE"/>
    <property type="match status" value="1"/>
</dbReference>
<dbReference type="CDD" id="cd07505">
    <property type="entry name" value="HAD_BPGM-like"/>
    <property type="match status" value="1"/>
</dbReference>
<dbReference type="InterPro" id="IPR036412">
    <property type="entry name" value="HAD-like_sf"/>
</dbReference>
<reference evidence="6" key="1">
    <citation type="journal article" date="2014" name="DNA Res.">
        <title>A complete view of the genetic diversity of the Escherichia coli O-antigen biosynthesis gene cluster.</title>
        <authorList>
            <person name="Iguchi A."/>
            <person name="Iyoda S."/>
            <person name="Kikuchi T."/>
            <person name="Ogura Y."/>
            <person name="Katsura K."/>
            <person name="Ohnishi M."/>
            <person name="Hayashi T."/>
            <person name="Thomson N.R."/>
        </authorList>
    </citation>
    <scope>NUCLEOTIDE SEQUENCE</scope>
    <source>
        <strain evidence="6">H320a</strain>
    </source>
</reference>
<evidence type="ECO:0000256" key="3">
    <source>
        <dbReference type="ARBA" id="ARBA00022723"/>
    </source>
</evidence>
<dbReference type="SFLD" id="SFLDG01135">
    <property type="entry name" value="C1.5.6:_HAD__Beta-PGM__Phospha"/>
    <property type="match status" value="1"/>
</dbReference>
<dbReference type="SFLD" id="SFLDG01129">
    <property type="entry name" value="C1.5:_HAD__Beta-PGM__Phosphata"/>
    <property type="match status" value="1"/>
</dbReference>
<dbReference type="InterPro" id="IPR023198">
    <property type="entry name" value="PGP-like_dom2"/>
</dbReference>
<dbReference type="NCBIfam" id="TIGR01549">
    <property type="entry name" value="HAD-SF-IA-v1"/>
    <property type="match status" value="1"/>
</dbReference>
<sequence>MTIKAILFDMDGVLIDAKEWHYEALNKALDLFGMKISRFDHLTTFDGLPTKKKLEMLSKERHLPRELHDFINEMKQQYTMEIVHTECKPQFIHEYALSRLKSEGYKIAVCSNSIRNTVTTMMDKASLTGYIDLMISNEDVTHGKPDPEMYKLAMKTLGLKPDECLIVEDNENGIKAAKGAGGNLLVVRDVYDTNYTNISSRIKAL</sequence>
<dbReference type="InterPro" id="IPR041492">
    <property type="entry name" value="HAD_2"/>
</dbReference>
<keyword evidence="4" id="KW-0460">Magnesium</keyword>
<dbReference type="PANTHER" id="PTHR46193:SF9">
    <property type="entry name" value="HALOACID DEHALOGENASE-LIKE HYDROLASE DOMAIN-CONTAINING PROTEIN SGPP"/>
    <property type="match status" value="1"/>
</dbReference>
<comment type="similarity">
    <text evidence="2">Belongs to the HAD-like hydrolase superfamily. CbbY/CbbZ/Gph/YieH family.</text>
</comment>
<organism evidence="6">
    <name type="scientific">Escherichia coli</name>
    <dbReference type="NCBI Taxonomy" id="562"/>
    <lineage>
        <taxon>Bacteria</taxon>
        <taxon>Pseudomonadati</taxon>
        <taxon>Pseudomonadota</taxon>
        <taxon>Gammaproteobacteria</taxon>
        <taxon>Enterobacterales</taxon>
        <taxon>Enterobacteriaceae</taxon>
        <taxon>Escherichia</taxon>
    </lineage>
</organism>
<evidence type="ECO:0000313" key="6">
    <source>
        <dbReference type="EMBL" id="BAQ01434.1"/>
    </source>
</evidence>
<evidence type="ECO:0000313" key="5">
    <source>
        <dbReference type="EMBL" id="AJE24501.1"/>
    </source>
</evidence>
<dbReference type="AlphaFoldDB" id="A0A0A8J4U0"/>
<proteinExistence type="inferred from homology"/>
<evidence type="ECO:0000256" key="4">
    <source>
        <dbReference type="ARBA" id="ARBA00022842"/>
    </source>
</evidence>
<name>A0A0A8J4U0_ECOLX</name>
<dbReference type="GO" id="GO:0046872">
    <property type="term" value="F:metal ion binding"/>
    <property type="evidence" value="ECO:0007669"/>
    <property type="project" value="UniProtKB-KW"/>
</dbReference>
<dbReference type="GO" id="GO:0016787">
    <property type="term" value="F:hydrolase activity"/>
    <property type="evidence" value="ECO:0007669"/>
    <property type="project" value="UniProtKB-KW"/>
</dbReference>
<dbReference type="RefSeq" id="WP_032281157.1">
    <property type="nucleotide sequence ID" value="NZ_JAHTJH010000044.1"/>
</dbReference>
<keyword evidence="6" id="KW-0378">Hydrolase</keyword>
<dbReference type="EMBL" id="KJ778810">
    <property type="protein sequence ID" value="AJE24501.1"/>
    <property type="molecule type" value="Genomic_DNA"/>
</dbReference>
<keyword evidence="3" id="KW-0479">Metal-binding</keyword>
<accession>A0A0A8J4U0</accession>
<dbReference type="Gene3D" id="3.40.50.1000">
    <property type="entry name" value="HAD superfamily/HAD-like"/>
    <property type="match status" value="1"/>
</dbReference>
<evidence type="ECO:0000256" key="2">
    <source>
        <dbReference type="ARBA" id="ARBA00006171"/>
    </source>
</evidence>
<dbReference type="NCBIfam" id="TIGR01509">
    <property type="entry name" value="HAD-SF-IA-v3"/>
    <property type="match status" value="1"/>
</dbReference>
<dbReference type="InterPro" id="IPR051600">
    <property type="entry name" value="Beta-PGM-like"/>
</dbReference>
<dbReference type="Gene3D" id="1.10.150.240">
    <property type="entry name" value="Putative phosphatase, domain 2"/>
    <property type="match status" value="1"/>
</dbReference>
<dbReference type="EMBL" id="AB812044">
    <property type="protein sequence ID" value="BAQ01434.1"/>
    <property type="molecule type" value="Genomic_DNA"/>
</dbReference>
<dbReference type="InterPro" id="IPR023214">
    <property type="entry name" value="HAD_sf"/>
</dbReference>
<dbReference type="Pfam" id="PF13419">
    <property type="entry name" value="HAD_2"/>
    <property type="match status" value="1"/>
</dbReference>
<protein>
    <submittedName>
        <fullName evidence="5">HAD family hydrolase</fullName>
    </submittedName>
    <submittedName>
        <fullName evidence="6">Putative hydrolase</fullName>
    </submittedName>
</protein>
<dbReference type="InterPro" id="IPR006439">
    <property type="entry name" value="HAD-SF_hydro_IA"/>
</dbReference>
<evidence type="ECO:0000256" key="1">
    <source>
        <dbReference type="ARBA" id="ARBA00001946"/>
    </source>
</evidence>
<comment type="cofactor">
    <cofactor evidence="1">
        <name>Mg(2+)</name>
        <dbReference type="ChEBI" id="CHEBI:18420"/>
    </cofactor>
</comment>
<reference evidence="5" key="2">
    <citation type="journal article" date="2016" name="PLoS ONE">
        <title>Comparison of O-Antigen Gene Clusters of All O-Serogroups of Escherichia coli and Proposal for Adopting a New Nomenclature for O-Typing.</title>
        <authorList>
            <person name="DebRoy C."/>
            <person name="Fratamico P.M."/>
            <person name="Yan X."/>
            <person name="Baranzoni G."/>
            <person name="Liu Y."/>
            <person name="Needleman D.S."/>
            <person name="Tebbs R."/>
            <person name="O'Connell C.D."/>
            <person name="Allred A."/>
            <person name="Swimley M."/>
            <person name="Mwangi M."/>
            <person name="Kapur V."/>
            <person name="Raygoza Garay J.A."/>
            <person name="Roberts E.L."/>
            <person name="Katani R."/>
        </authorList>
    </citation>
    <scope>NUCLEOTIDE SEQUENCE</scope>
    <source>
        <strain evidence="5">H 320a</strain>
    </source>
</reference>